<proteinExistence type="predicted"/>
<accession>A0A845MEM9</accession>
<comment type="caution">
    <text evidence="1">The sequence shown here is derived from an EMBL/GenBank/DDBJ whole genome shotgun (WGS) entry which is preliminary data.</text>
</comment>
<reference evidence="1 2" key="1">
    <citation type="journal article" date="2014" name="Int. J. Syst. Evol. Microbiol.">
        <title>Sneathiella chungangensis sp. nov., isolated from a marine sand, and emended description of the genus Sneathiella.</title>
        <authorList>
            <person name="Siamphan C."/>
            <person name="Kim H."/>
            <person name="Lee J.S."/>
            <person name="Kim W."/>
        </authorList>
    </citation>
    <scope>NUCLEOTIDE SEQUENCE [LARGE SCALE GENOMIC DNA]</scope>
    <source>
        <strain evidence="1 2">KCTC 32476</strain>
    </source>
</reference>
<dbReference type="RefSeq" id="WP_161338621.1">
    <property type="nucleotide sequence ID" value="NZ_JBHSDG010000005.1"/>
</dbReference>
<dbReference type="Proteomes" id="UP000445696">
    <property type="component" value="Unassembled WGS sequence"/>
</dbReference>
<evidence type="ECO:0000313" key="1">
    <source>
        <dbReference type="EMBL" id="MZR22161.1"/>
    </source>
</evidence>
<evidence type="ECO:0000313" key="2">
    <source>
        <dbReference type="Proteomes" id="UP000445696"/>
    </source>
</evidence>
<protein>
    <recommendedName>
        <fullName evidence="3">STAS/SEC14 domain-containing protein</fullName>
    </recommendedName>
</protein>
<dbReference type="EMBL" id="WTVA01000003">
    <property type="protein sequence ID" value="MZR22161.1"/>
    <property type="molecule type" value="Genomic_DNA"/>
</dbReference>
<dbReference type="OrthoDB" id="7370040at2"/>
<evidence type="ECO:0008006" key="3">
    <source>
        <dbReference type="Google" id="ProtNLM"/>
    </source>
</evidence>
<name>A0A845MEM9_9PROT</name>
<sequence length="145" mass="16470">MKWRNVASGSFDNLHYETKESGGELLHVVTPGGLLDRDDRAPVYEETLNLNKTENYFCILDNRTGRESLLSISDMSHFGDLLVSKGIKRFYYAVVTSDPAYDNMIKLIKAIALTKDIEMEAIATPDYDEAEEFVLAHMRNFVKQA</sequence>
<keyword evidence="2" id="KW-1185">Reference proteome</keyword>
<dbReference type="AlphaFoldDB" id="A0A845MEM9"/>
<organism evidence="1 2">
    <name type="scientific">Sneathiella chungangensis</name>
    <dbReference type="NCBI Taxonomy" id="1418234"/>
    <lineage>
        <taxon>Bacteria</taxon>
        <taxon>Pseudomonadati</taxon>
        <taxon>Pseudomonadota</taxon>
        <taxon>Alphaproteobacteria</taxon>
        <taxon>Sneathiellales</taxon>
        <taxon>Sneathiellaceae</taxon>
        <taxon>Sneathiella</taxon>
    </lineage>
</organism>
<gene>
    <name evidence="1" type="ORF">GQF03_07445</name>
</gene>